<dbReference type="EMBL" id="FOSL01000030">
    <property type="protein sequence ID" value="SFL08947.1"/>
    <property type="molecule type" value="Genomic_DNA"/>
</dbReference>
<reference evidence="5 6" key="1">
    <citation type="submission" date="2016-10" db="EMBL/GenBank/DDBJ databases">
        <authorList>
            <person name="Varghese N."/>
            <person name="Submissions S."/>
        </authorList>
    </citation>
    <scope>NUCLEOTIDE SEQUENCE [LARGE SCALE GENOMIC DNA]</scope>
    <source>
        <strain evidence="5 6">DSM 21822</strain>
    </source>
</reference>
<dbReference type="CDD" id="cd07377">
    <property type="entry name" value="WHTH_GntR"/>
    <property type="match status" value="1"/>
</dbReference>
<keyword evidence="1" id="KW-0805">Transcription regulation</keyword>
<dbReference type="GO" id="GO:0003677">
    <property type="term" value="F:DNA binding"/>
    <property type="evidence" value="ECO:0007669"/>
    <property type="project" value="UniProtKB-KW"/>
</dbReference>
<dbReference type="SUPFAM" id="SSF46785">
    <property type="entry name" value="Winged helix' DNA-binding domain"/>
    <property type="match status" value="1"/>
</dbReference>
<dbReference type="Pfam" id="PF00392">
    <property type="entry name" value="GntR"/>
    <property type="match status" value="1"/>
</dbReference>
<dbReference type="RefSeq" id="WP_149763587.1">
    <property type="nucleotide sequence ID" value="NZ_BSPE01000044.1"/>
</dbReference>
<evidence type="ECO:0000256" key="3">
    <source>
        <dbReference type="ARBA" id="ARBA00023163"/>
    </source>
</evidence>
<dbReference type="SUPFAM" id="SSF48008">
    <property type="entry name" value="GntR ligand-binding domain-like"/>
    <property type="match status" value="1"/>
</dbReference>
<evidence type="ECO:0000313" key="5">
    <source>
        <dbReference type="EMBL" id="SFL08947.1"/>
    </source>
</evidence>
<dbReference type="PROSITE" id="PS50949">
    <property type="entry name" value="HTH_GNTR"/>
    <property type="match status" value="1"/>
</dbReference>
<evidence type="ECO:0000313" key="6">
    <source>
        <dbReference type="Proteomes" id="UP000323300"/>
    </source>
</evidence>
<dbReference type="InterPro" id="IPR011711">
    <property type="entry name" value="GntR_C"/>
</dbReference>
<dbReference type="InterPro" id="IPR036390">
    <property type="entry name" value="WH_DNA-bd_sf"/>
</dbReference>
<proteinExistence type="predicted"/>
<accession>A0A1I4EWP3</accession>
<keyword evidence="2 5" id="KW-0238">DNA-binding</keyword>
<evidence type="ECO:0000259" key="4">
    <source>
        <dbReference type="PROSITE" id="PS50949"/>
    </source>
</evidence>
<keyword evidence="6" id="KW-1185">Reference proteome</keyword>
<dbReference type="InterPro" id="IPR036388">
    <property type="entry name" value="WH-like_DNA-bd_sf"/>
</dbReference>
<dbReference type="SMART" id="SM00895">
    <property type="entry name" value="FCD"/>
    <property type="match status" value="1"/>
</dbReference>
<keyword evidence="3" id="KW-0804">Transcription</keyword>
<dbReference type="Gene3D" id="1.20.120.530">
    <property type="entry name" value="GntR ligand-binding domain-like"/>
    <property type="match status" value="1"/>
</dbReference>
<dbReference type="PANTHER" id="PTHR43537:SF44">
    <property type="entry name" value="GNTR FAMILY REGULATORY PROTEIN"/>
    <property type="match status" value="1"/>
</dbReference>
<sequence>MAALVEVEGTALKLPRPRVLPNVVRAIASDVLSRRYPPGAMLPRESDLGTEYGVSRTVIREALKVLAAKGLVLSRPRVGTIVCDRNKWSIIDPQVLAWYTPDTIDPQLLDAILETRRAIEPLVVELAATRATLREIADLETAWKGMAAAGATVELFVRSDTAFHQLLYGACHNPIFRQIGGLIETALNFTQEATANSVDRRDEAVKAHFGIIEALRMRDGAAAREATNKILDMAARDLERAKIHKTGLNGHMNLGARP</sequence>
<dbReference type="Gene3D" id="1.10.10.10">
    <property type="entry name" value="Winged helix-like DNA-binding domain superfamily/Winged helix DNA-binding domain"/>
    <property type="match status" value="1"/>
</dbReference>
<dbReference type="InterPro" id="IPR000524">
    <property type="entry name" value="Tscrpt_reg_HTH_GntR"/>
</dbReference>
<dbReference type="SMART" id="SM00345">
    <property type="entry name" value="HTH_GNTR"/>
    <property type="match status" value="1"/>
</dbReference>
<dbReference type="PANTHER" id="PTHR43537">
    <property type="entry name" value="TRANSCRIPTIONAL REGULATOR, GNTR FAMILY"/>
    <property type="match status" value="1"/>
</dbReference>
<protein>
    <submittedName>
        <fullName evidence="5">DNA-binding transcriptional regulator, FadR family</fullName>
    </submittedName>
</protein>
<evidence type="ECO:0000256" key="2">
    <source>
        <dbReference type="ARBA" id="ARBA00023125"/>
    </source>
</evidence>
<dbReference type="PRINTS" id="PR00035">
    <property type="entry name" value="HTHGNTR"/>
</dbReference>
<dbReference type="InterPro" id="IPR008920">
    <property type="entry name" value="TF_FadR/GntR_C"/>
</dbReference>
<gene>
    <name evidence="5" type="ORF">SAMN04488498_13031</name>
</gene>
<dbReference type="AlphaFoldDB" id="A0A1I4EWP3"/>
<evidence type="ECO:0000256" key="1">
    <source>
        <dbReference type="ARBA" id="ARBA00023015"/>
    </source>
</evidence>
<name>A0A1I4EWP3_9HYPH</name>
<dbReference type="Pfam" id="PF07729">
    <property type="entry name" value="FCD"/>
    <property type="match status" value="1"/>
</dbReference>
<dbReference type="Proteomes" id="UP000323300">
    <property type="component" value="Unassembled WGS sequence"/>
</dbReference>
<organism evidence="5 6">
    <name type="scientific">Neomesorhizobium albiziae</name>
    <dbReference type="NCBI Taxonomy" id="335020"/>
    <lineage>
        <taxon>Bacteria</taxon>
        <taxon>Pseudomonadati</taxon>
        <taxon>Pseudomonadota</taxon>
        <taxon>Alphaproteobacteria</taxon>
        <taxon>Hyphomicrobiales</taxon>
        <taxon>Phyllobacteriaceae</taxon>
        <taxon>Neomesorhizobium</taxon>
    </lineage>
</organism>
<dbReference type="GO" id="GO:0003700">
    <property type="term" value="F:DNA-binding transcription factor activity"/>
    <property type="evidence" value="ECO:0007669"/>
    <property type="project" value="InterPro"/>
</dbReference>
<feature type="domain" description="HTH gntR-type" evidence="4">
    <location>
        <begin position="17"/>
        <end position="85"/>
    </location>
</feature>
<dbReference type="OrthoDB" id="9028214at2"/>